<evidence type="ECO:0000256" key="1">
    <source>
        <dbReference type="SAM" id="Phobius"/>
    </source>
</evidence>
<evidence type="ECO:0000313" key="3">
    <source>
        <dbReference type="Proteomes" id="UP000053060"/>
    </source>
</evidence>
<reference evidence="3" key="1">
    <citation type="submission" date="2015-01" db="EMBL/GenBank/DDBJ databases">
        <title>Draft genome sequence of Rhodococcus pyridinivorans strain KG-16, a hydrocarbon-degrading bacterium.</title>
        <authorList>
            <person name="Aggarwal R.K."/>
            <person name="Dawar C."/>
        </authorList>
    </citation>
    <scope>NUCLEOTIDE SEQUENCE [LARGE SCALE GENOMIC DNA]</scope>
    <source>
        <strain evidence="3">KG-16</strain>
    </source>
</reference>
<dbReference type="PATRIC" id="fig|1441730.3.peg.3932"/>
<feature type="transmembrane region" description="Helical" evidence="1">
    <location>
        <begin position="82"/>
        <end position="101"/>
    </location>
</feature>
<feature type="transmembrane region" description="Helical" evidence="1">
    <location>
        <begin position="12"/>
        <end position="36"/>
    </location>
</feature>
<keyword evidence="1" id="KW-0812">Transmembrane</keyword>
<keyword evidence="1" id="KW-0472">Membrane</keyword>
<dbReference type="Proteomes" id="UP000053060">
    <property type="component" value="Unassembled WGS sequence"/>
</dbReference>
<dbReference type="PANTHER" id="PTHR38468:SF1">
    <property type="entry name" value="SLL0939 PROTEIN"/>
    <property type="match status" value="1"/>
</dbReference>
<evidence type="ECO:0000313" key="2">
    <source>
        <dbReference type="EMBL" id="KSZ57172.1"/>
    </source>
</evidence>
<dbReference type="InterPro" id="IPR012427">
    <property type="entry name" value="DUF1622"/>
</dbReference>
<evidence type="ECO:0008006" key="4">
    <source>
        <dbReference type="Google" id="ProtNLM"/>
    </source>
</evidence>
<dbReference type="AlphaFoldDB" id="A0A0V9UGM4"/>
<comment type="caution">
    <text evidence="2">The sequence shown here is derived from an EMBL/GenBank/DDBJ whole genome shotgun (WGS) entry which is preliminary data.</text>
</comment>
<sequence length="126" mass="13549">MEISSLLEHVGTAIDVVGVGVMVIGAVAATWIAATARRRGPGSEIYEPYRRNLGRSILLGLEFLVAADIIKTVAVTPTFTSVGVLAVIVLIRTFLSWSLQLEIDGRWPWQRSVPEAETTTGTTPAT</sequence>
<reference evidence="2 3" key="2">
    <citation type="journal article" date="2016" name="Genome Announc.">
        <title>Draft Genome Sequence of a Versatile Hydrocarbon-Degrading Bacterium, Rhodococcus pyridinivorans Strain KG-16, Collected from Oil Fields in India.</title>
        <authorList>
            <person name="Aggarwal R.K."/>
            <person name="Dawar C."/>
            <person name="Phanindranath R."/>
            <person name="Mutnuri L."/>
            <person name="Dayal A.M."/>
        </authorList>
    </citation>
    <scope>NUCLEOTIDE SEQUENCE [LARGE SCALE GENOMIC DNA]</scope>
    <source>
        <strain evidence="2 3">KG-16</strain>
    </source>
</reference>
<protein>
    <recommendedName>
        <fullName evidence="4">DUF1622 domain-containing protein</fullName>
    </recommendedName>
</protein>
<name>A0A0V9UGM4_9NOCA</name>
<gene>
    <name evidence="2" type="ORF">Z045_18825</name>
</gene>
<accession>A0A0V9UGM4</accession>
<dbReference type="EMBL" id="AZXY01000010">
    <property type="protein sequence ID" value="KSZ57172.1"/>
    <property type="molecule type" value="Genomic_DNA"/>
</dbReference>
<dbReference type="Pfam" id="PF07784">
    <property type="entry name" value="DUF1622"/>
    <property type="match status" value="1"/>
</dbReference>
<organism evidence="2 3">
    <name type="scientific">Rhodococcus pyridinivorans KG-16</name>
    <dbReference type="NCBI Taxonomy" id="1441730"/>
    <lineage>
        <taxon>Bacteria</taxon>
        <taxon>Bacillati</taxon>
        <taxon>Actinomycetota</taxon>
        <taxon>Actinomycetes</taxon>
        <taxon>Mycobacteriales</taxon>
        <taxon>Nocardiaceae</taxon>
        <taxon>Rhodococcus</taxon>
    </lineage>
</organism>
<keyword evidence="1" id="KW-1133">Transmembrane helix</keyword>
<dbReference type="PANTHER" id="PTHR38468">
    <property type="entry name" value="SLL0939 PROTEIN"/>
    <property type="match status" value="1"/>
</dbReference>
<feature type="transmembrane region" description="Helical" evidence="1">
    <location>
        <begin position="57"/>
        <end position="76"/>
    </location>
</feature>
<dbReference type="GeneID" id="86865813"/>
<dbReference type="RefSeq" id="WP_060653210.1">
    <property type="nucleotide sequence ID" value="NZ_AZXY01000010.1"/>
</dbReference>
<proteinExistence type="predicted"/>